<sequence length="122" mass="13100">MLDLSSNQLSGPIPPKIVGATSAAPPWSRPSPPPSPPSGSSSVRTMRKVRMVSGLPAATSMECLEALDEEIHTLSFRIIDGEHRLTNYRSVTSLHGELHSSMGPHFPMAEVLKCIKIGLICV</sequence>
<reference evidence="2" key="1">
    <citation type="submission" date="2017-07" db="EMBL/GenBank/DDBJ databases">
        <title>Taro Niue Genome Assembly and Annotation.</title>
        <authorList>
            <person name="Atibalentja N."/>
            <person name="Keating K."/>
            <person name="Fields C.J."/>
        </authorList>
    </citation>
    <scope>NUCLEOTIDE SEQUENCE</scope>
    <source>
        <strain evidence="2">Niue_2</strain>
        <tissue evidence="2">Leaf</tissue>
    </source>
</reference>
<comment type="caution">
    <text evidence="2">The sequence shown here is derived from an EMBL/GenBank/DDBJ whole genome shotgun (WGS) entry which is preliminary data.</text>
</comment>
<keyword evidence="3" id="KW-1185">Reference proteome</keyword>
<evidence type="ECO:0000313" key="3">
    <source>
        <dbReference type="Proteomes" id="UP000652761"/>
    </source>
</evidence>
<dbReference type="InterPro" id="IPR023393">
    <property type="entry name" value="START-like_dom_sf"/>
</dbReference>
<feature type="region of interest" description="Disordered" evidence="1">
    <location>
        <begin position="1"/>
        <end position="46"/>
    </location>
</feature>
<dbReference type="SUPFAM" id="SSF55961">
    <property type="entry name" value="Bet v1-like"/>
    <property type="match status" value="1"/>
</dbReference>
<name>A0A843X3I7_COLES</name>
<dbReference type="Proteomes" id="UP000652761">
    <property type="component" value="Unassembled WGS sequence"/>
</dbReference>
<protein>
    <submittedName>
        <fullName evidence="2">Uncharacterized protein</fullName>
    </submittedName>
</protein>
<dbReference type="AlphaFoldDB" id="A0A843X3I7"/>
<evidence type="ECO:0000313" key="2">
    <source>
        <dbReference type="EMBL" id="MQM12055.1"/>
    </source>
</evidence>
<feature type="compositionally biased region" description="Polar residues" evidence="1">
    <location>
        <begin position="1"/>
        <end position="10"/>
    </location>
</feature>
<accession>A0A843X3I7</accession>
<dbReference type="EMBL" id="NMUH01005182">
    <property type="protein sequence ID" value="MQM12055.1"/>
    <property type="molecule type" value="Genomic_DNA"/>
</dbReference>
<dbReference type="Gene3D" id="3.30.530.20">
    <property type="match status" value="1"/>
</dbReference>
<feature type="compositionally biased region" description="Pro residues" evidence="1">
    <location>
        <begin position="27"/>
        <end position="37"/>
    </location>
</feature>
<evidence type="ECO:0000256" key="1">
    <source>
        <dbReference type="SAM" id="MobiDB-lite"/>
    </source>
</evidence>
<dbReference type="OrthoDB" id="4436220at2759"/>
<proteinExistence type="predicted"/>
<organism evidence="2 3">
    <name type="scientific">Colocasia esculenta</name>
    <name type="common">Wild taro</name>
    <name type="synonym">Arum esculentum</name>
    <dbReference type="NCBI Taxonomy" id="4460"/>
    <lineage>
        <taxon>Eukaryota</taxon>
        <taxon>Viridiplantae</taxon>
        <taxon>Streptophyta</taxon>
        <taxon>Embryophyta</taxon>
        <taxon>Tracheophyta</taxon>
        <taxon>Spermatophyta</taxon>
        <taxon>Magnoliopsida</taxon>
        <taxon>Liliopsida</taxon>
        <taxon>Araceae</taxon>
        <taxon>Aroideae</taxon>
        <taxon>Colocasieae</taxon>
        <taxon>Colocasia</taxon>
    </lineage>
</organism>
<gene>
    <name evidence="2" type="ORF">Taro_044966</name>
</gene>